<sequence>MIGEELVEILIGEIDELIETTNEVSEKYQKPT</sequence>
<gene>
    <name evidence="1" type="ORF">MetfoDRAFT_1701</name>
</gene>
<protein>
    <submittedName>
        <fullName evidence="1">TPR repeat-containing protein</fullName>
    </submittedName>
</protein>
<dbReference type="Proteomes" id="UP000003706">
    <property type="component" value="Unassembled WGS sequence"/>
</dbReference>
<proteinExistence type="predicted"/>
<evidence type="ECO:0000313" key="2">
    <source>
        <dbReference type="Proteomes" id="UP000003706"/>
    </source>
</evidence>
<evidence type="ECO:0000313" key="1">
    <source>
        <dbReference type="EMBL" id="EHP84337.1"/>
    </source>
</evidence>
<reference evidence="1 2" key="1">
    <citation type="submission" date="2011-09" db="EMBL/GenBank/DDBJ databases">
        <title>The draft genome of Methanotorris formicicus Mc-S-70.</title>
        <authorList>
            <consortium name="US DOE Joint Genome Institute (JGI-PGF)"/>
            <person name="Lucas S."/>
            <person name="Han J."/>
            <person name="Lapidus A."/>
            <person name="Cheng J.-F."/>
            <person name="Goodwin L."/>
            <person name="Pitluck S."/>
            <person name="Peters L."/>
            <person name="Land M.L."/>
            <person name="Hauser L."/>
            <person name="Sieprawska-Lupa M."/>
            <person name="Takai K."/>
            <person name="Miyazaki J."/>
            <person name="Whitman W."/>
            <person name="Woyke T.J."/>
        </authorList>
    </citation>
    <scope>NUCLEOTIDE SEQUENCE [LARGE SCALE GENOMIC DNA]</scope>
    <source>
        <strain evidence="1 2">Mc-S-70</strain>
    </source>
</reference>
<name>H1L0X7_9EURY</name>
<dbReference type="EMBL" id="AGJL01000054">
    <property type="protein sequence ID" value="EHP84337.1"/>
    <property type="molecule type" value="Genomic_DNA"/>
</dbReference>
<accession>H1L0X7</accession>
<dbReference type="STRING" id="647171.MetfoDRAFT_1701"/>
<comment type="caution">
    <text evidence="1">The sequence shown here is derived from an EMBL/GenBank/DDBJ whole genome shotgun (WGS) entry which is preliminary data.</text>
</comment>
<organism evidence="1 2">
    <name type="scientific">Methanotorris formicicus Mc-S-70</name>
    <dbReference type="NCBI Taxonomy" id="647171"/>
    <lineage>
        <taxon>Archaea</taxon>
        <taxon>Methanobacteriati</taxon>
        <taxon>Methanobacteriota</taxon>
        <taxon>Methanomada group</taxon>
        <taxon>Methanococci</taxon>
        <taxon>Methanococcales</taxon>
        <taxon>Methanocaldococcaceae</taxon>
        <taxon>Methanotorris</taxon>
    </lineage>
</organism>
<keyword evidence="2" id="KW-1185">Reference proteome</keyword>
<dbReference type="AlphaFoldDB" id="H1L0X7"/>